<feature type="transmembrane region" description="Helical" evidence="1">
    <location>
        <begin position="586"/>
        <end position="608"/>
    </location>
</feature>
<feature type="transmembrane region" description="Helical" evidence="1">
    <location>
        <begin position="446"/>
        <end position="463"/>
    </location>
</feature>
<dbReference type="AlphaFoldDB" id="A0A6U6RXL2"/>
<evidence type="ECO:0008006" key="3">
    <source>
        <dbReference type="Google" id="ProtNLM"/>
    </source>
</evidence>
<feature type="transmembrane region" description="Helical" evidence="1">
    <location>
        <begin position="742"/>
        <end position="759"/>
    </location>
</feature>
<feature type="transmembrane region" description="Helical" evidence="1">
    <location>
        <begin position="469"/>
        <end position="490"/>
    </location>
</feature>
<evidence type="ECO:0000313" key="2">
    <source>
        <dbReference type="EMBL" id="CAD9623058.1"/>
    </source>
</evidence>
<proteinExistence type="predicted"/>
<dbReference type="EMBL" id="HBGW01072603">
    <property type="protein sequence ID" value="CAD9623058.1"/>
    <property type="molecule type" value="Transcribed_RNA"/>
</dbReference>
<keyword evidence="1" id="KW-0812">Transmembrane</keyword>
<feature type="transmembrane region" description="Helical" evidence="1">
    <location>
        <begin position="300"/>
        <end position="325"/>
    </location>
</feature>
<feature type="transmembrane region" description="Helical" evidence="1">
    <location>
        <begin position="502"/>
        <end position="518"/>
    </location>
</feature>
<feature type="transmembrane region" description="Helical" evidence="1">
    <location>
        <begin position="159"/>
        <end position="183"/>
    </location>
</feature>
<feature type="transmembrane region" description="Helical" evidence="1">
    <location>
        <begin position="389"/>
        <end position="408"/>
    </location>
</feature>
<feature type="transmembrane region" description="Helical" evidence="1">
    <location>
        <begin position="562"/>
        <end position="580"/>
    </location>
</feature>
<feature type="transmembrane region" description="Helical" evidence="1">
    <location>
        <begin position="365"/>
        <end position="383"/>
    </location>
</feature>
<evidence type="ECO:0000256" key="1">
    <source>
        <dbReference type="SAM" id="Phobius"/>
    </source>
</evidence>
<feature type="transmembrane region" description="Helical" evidence="1">
    <location>
        <begin position="771"/>
        <end position="789"/>
    </location>
</feature>
<keyword evidence="1" id="KW-1133">Transmembrane helix</keyword>
<feature type="transmembrane region" description="Helical" evidence="1">
    <location>
        <begin position="331"/>
        <end position="353"/>
    </location>
</feature>
<sequence length="824" mass="90084">MTVGGIATRLLDDPMSPCEPRSCCGRARLRKDWDNILTHDPLGDRISREKTLWVVLFTMGIATNRDEIMQILDLERWVLDFFMIWGPVSASVLYSSRFNDVDTFHHALWALFLFGMAGQIACFNHSLRGMAAFTSVLYALIGLAFLRVACMLPRARRFCAFFGASCGVAAALSATIACIDLNWGLHVRGFMWMNALWETVTNVAFFVVTEYRPERKRAWDVPVCLEYIVKRYEGFHMMIMVCSFLFPLALQGALFASDPHARAVVLLGNTYAVALKLGLLDVDEVPIERHAIRRSRPTAIGFLCVHPVGMLGIGITGVGFVAAVQGVRADFTTTALCLGPAITWFVTGVTKLLHEPLSNAQVHTYKAVALCSASLVFLAPLAFRLDVDATPWFVVANMAVTLLVQLFIEYANGSALGGWRASAPRLLIDWDTIGERVGSRVSSMEHFFTVLCAVAVFVLNQGLGHNHDVQLYVLKFFVLFGMLAHTMHYAMRFADDDGVHKVLWGAFQFGLLLLLEGFDDVDQTAPYSLFKFLAFAMYMFVGVGFSGRIIIRLPRARRTATYFSLAALAAATLMATTLPIQGFGLFQMYAVAAIALFADPLLSLLNYGCTSSEEARRRIAMPVNAEYLVSRWESLQIDVMAVAIVVPNTLFPTSSATTACVVCGDALTCLMAIALKASLFDVAPPDLGHHAVALKERARHLFFLSQMFITLGISLTGGAMNMLLQEVSASGASGRSDFAQRLMPAAVSLTLAAFAVSGLSHAPCRRSVHRAKAVVGFNGAIALALWPMYGAGATAFETVTFVVGLTSLVVASQLCLRACWPSHL</sequence>
<accession>A0A6U6RXL2</accession>
<feature type="transmembrane region" description="Helical" evidence="1">
    <location>
        <begin position="261"/>
        <end position="279"/>
    </location>
</feature>
<reference evidence="2" key="1">
    <citation type="submission" date="2021-01" db="EMBL/GenBank/DDBJ databases">
        <authorList>
            <person name="Corre E."/>
            <person name="Pelletier E."/>
            <person name="Niang G."/>
            <person name="Scheremetjew M."/>
            <person name="Finn R."/>
            <person name="Kale V."/>
            <person name="Holt S."/>
            <person name="Cochrane G."/>
            <person name="Meng A."/>
            <person name="Brown T."/>
            <person name="Cohen L."/>
        </authorList>
    </citation>
    <scope>NUCLEOTIDE SEQUENCE</scope>
    <source>
        <strain evidence="2">RCC3387</strain>
    </source>
</reference>
<feature type="transmembrane region" description="Helical" evidence="1">
    <location>
        <begin position="189"/>
        <end position="208"/>
    </location>
</feature>
<feature type="transmembrane region" description="Helical" evidence="1">
    <location>
        <begin position="701"/>
        <end position="722"/>
    </location>
</feature>
<feature type="transmembrane region" description="Helical" evidence="1">
    <location>
        <begin position="107"/>
        <end position="126"/>
    </location>
</feature>
<feature type="transmembrane region" description="Helical" evidence="1">
    <location>
        <begin position="530"/>
        <end position="550"/>
    </location>
</feature>
<keyword evidence="1" id="KW-0472">Membrane</keyword>
<gene>
    <name evidence="2" type="ORF">BRAN1462_LOCUS46269</name>
</gene>
<feature type="transmembrane region" description="Helical" evidence="1">
    <location>
        <begin position="235"/>
        <end position="255"/>
    </location>
</feature>
<protein>
    <recommendedName>
        <fullName evidence="3">Transmembrane protein</fullName>
    </recommendedName>
</protein>
<name>A0A6U6RXL2_9DINO</name>
<feature type="transmembrane region" description="Helical" evidence="1">
    <location>
        <begin position="801"/>
        <end position="820"/>
    </location>
</feature>
<feature type="transmembrane region" description="Helical" evidence="1">
    <location>
        <begin position="132"/>
        <end position="152"/>
    </location>
</feature>
<organism evidence="2">
    <name type="scientific">Zooxanthella nutricula</name>
    <dbReference type="NCBI Taxonomy" id="1333877"/>
    <lineage>
        <taxon>Eukaryota</taxon>
        <taxon>Sar</taxon>
        <taxon>Alveolata</taxon>
        <taxon>Dinophyceae</taxon>
        <taxon>Peridiniales</taxon>
        <taxon>Peridiniales incertae sedis</taxon>
        <taxon>Zooxanthella</taxon>
    </lineage>
</organism>